<reference evidence="1" key="2">
    <citation type="submission" date="2025-09" db="UniProtKB">
        <authorList>
            <consortium name="EnsemblPlants"/>
        </authorList>
    </citation>
    <scope>IDENTIFICATION</scope>
</reference>
<reference evidence="1" key="1">
    <citation type="submission" date="2021-05" db="EMBL/GenBank/DDBJ databases">
        <authorList>
            <person name="Scholz U."/>
            <person name="Mascher M."/>
            <person name="Fiebig A."/>
        </authorList>
    </citation>
    <scope>NUCLEOTIDE SEQUENCE [LARGE SCALE GENOMIC DNA]</scope>
</reference>
<sequence>MGLTTRTRRISRLGQPSQPLKTDKQQQHKAFHNYTPQIESFAYLESLEATMKNTKLVAVLLLQALLVMGVLAHVNAEFFPKCCNNCRSFSGIDVCDDAHTTCPKGCSACRTVTTTPKKTFRCADTVSTVDGTCGGRCKKN</sequence>
<dbReference type="EnsemblPlants" id="AVESA.00010b.r2.1DG0173950.1">
    <property type="protein sequence ID" value="AVESA.00010b.r2.1DG0173950.1.CDS"/>
    <property type="gene ID" value="AVESA.00010b.r2.1DG0173950"/>
</dbReference>
<name>A0ACD5U4G1_AVESA</name>
<evidence type="ECO:0000313" key="2">
    <source>
        <dbReference type="Proteomes" id="UP001732700"/>
    </source>
</evidence>
<accession>A0ACD5U4G1</accession>
<keyword evidence="2" id="KW-1185">Reference proteome</keyword>
<protein>
    <submittedName>
        <fullName evidence="1">Uncharacterized protein</fullName>
    </submittedName>
</protein>
<organism evidence="1 2">
    <name type="scientific">Avena sativa</name>
    <name type="common">Oat</name>
    <dbReference type="NCBI Taxonomy" id="4498"/>
    <lineage>
        <taxon>Eukaryota</taxon>
        <taxon>Viridiplantae</taxon>
        <taxon>Streptophyta</taxon>
        <taxon>Embryophyta</taxon>
        <taxon>Tracheophyta</taxon>
        <taxon>Spermatophyta</taxon>
        <taxon>Magnoliopsida</taxon>
        <taxon>Liliopsida</taxon>
        <taxon>Poales</taxon>
        <taxon>Poaceae</taxon>
        <taxon>BOP clade</taxon>
        <taxon>Pooideae</taxon>
        <taxon>Poodae</taxon>
        <taxon>Poeae</taxon>
        <taxon>Poeae Chloroplast Group 1 (Aveneae type)</taxon>
        <taxon>Aveninae</taxon>
        <taxon>Avena</taxon>
    </lineage>
</organism>
<proteinExistence type="predicted"/>
<dbReference type="Proteomes" id="UP001732700">
    <property type="component" value="Chromosome 1D"/>
</dbReference>
<evidence type="ECO:0000313" key="1">
    <source>
        <dbReference type="EnsemblPlants" id="AVESA.00010b.r2.1DG0173950.1.CDS"/>
    </source>
</evidence>